<evidence type="ECO:0000256" key="1">
    <source>
        <dbReference type="ARBA" id="ARBA00023157"/>
    </source>
</evidence>
<dbReference type="Gene3D" id="3.90.215.10">
    <property type="entry name" value="Gamma Fibrinogen, chain A, domain 1"/>
    <property type="match status" value="1"/>
</dbReference>
<dbReference type="InterPro" id="IPR020837">
    <property type="entry name" value="Fibrinogen_CS"/>
</dbReference>
<dbReference type="InterPro" id="IPR002181">
    <property type="entry name" value="Fibrinogen_a/b/g_C_dom"/>
</dbReference>
<dbReference type="AlphaFoldDB" id="A0A979FVG6"/>
<dbReference type="KEGG" id="hazt:125179207"/>
<reference evidence="4" key="1">
    <citation type="submission" date="2025-08" db="UniProtKB">
        <authorList>
            <consortium name="RefSeq"/>
        </authorList>
    </citation>
    <scope>IDENTIFICATION</scope>
    <source>
        <tissue evidence="4">Whole organism</tissue>
    </source>
</reference>
<dbReference type="InterPro" id="IPR050373">
    <property type="entry name" value="Fibrinogen_C-term_domain"/>
</dbReference>
<dbReference type="PROSITE" id="PS51406">
    <property type="entry name" value="FIBRINOGEN_C_2"/>
    <property type="match status" value="1"/>
</dbReference>
<dbReference type="InterPro" id="IPR002110">
    <property type="entry name" value="Ankyrin_rpt"/>
</dbReference>
<dbReference type="RefSeq" id="XP_047740568.1">
    <property type="nucleotide sequence ID" value="XM_047884612.1"/>
</dbReference>
<keyword evidence="3" id="KW-1185">Reference proteome</keyword>
<accession>A0A979FVG6</accession>
<evidence type="ECO:0000313" key="4">
    <source>
        <dbReference type="RefSeq" id="XP_047740568.1"/>
    </source>
</evidence>
<dbReference type="Pfam" id="PF00147">
    <property type="entry name" value="Fibrinogen_C"/>
    <property type="match status" value="1"/>
</dbReference>
<dbReference type="SUPFAM" id="SSF48403">
    <property type="entry name" value="Ankyrin repeat"/>
    <property type="match status" value="1"/>
</dbReference>
<evidence type="ECO:0000313" key="3">
    <source>
        <dbReference type="Proteomes" id="UP000694843"/>
    </source>
</evidence>
<keyword evidence="1" id="KW-1015">Disulfide bond</keyword>
<dbReference type="PROSITE" id="PS00514">
    <property type="entry name" value="FIBRINOGEN_C_1"/>
    <property type="match status" value="1"/>
</dbReference>
<dbReference type="Proteomes" id="UP000694843">
    <property type="component" value="Unplaced"/>
</dbReference>
<dbReference type="InterPro" id="IPR036770">
    <property type="entry name" value="Ankyrin_rpt-contain_sf"/>
</dbReference>
<feature type="domain" description="Fibrinogen C-terminal" evidence="2">
    <location>
        <begin position="98"/>
        <end position="166"/>
    </location>
</feature>
<dbReference type="PANTHER" id="PTHR19143">
    <property type="entry name" value="FIBRINOGEN/TENASCIN/ANGIOPOEITIN"/>
    <property type="match status" value="1"/>
</dbReference>
<evidence type="ECO:0000259" key="2">
    <source>
        <dbReference type="PROSITE" id="PS51406"/>
    </source>
</evidence>
<dbReference type="SMART" id="SM00186">
    <property type="entry name" value="FBG"/>
    <property type="match status" value="1"/>
</dbReference>
<dbReference type="SUPFAM" id="SSF56496">
    <property type="entry name" value="Fibrinogen C-terminal domain-like"/>
    <property type="match status" value="1"/>
</dbReference>
<protein>
    <submittedName>
        <fullName evidence="4">Uncharacterized protein LOC125179207</fullName>
    </submittedName>
</protein>
<dbReference type="GO" id="GO:0005615">
    <property type="term" value="C:extracellular space"/>
    <property type="evidence" value="ECO:0007669"/>
    <property type="project" value="TreeGrafter"/>
</dbReference>
<gene>
    <name evidence="4" type="primary">LOC125179207</name>
</gene>
<dbReference type="Gene3D" id="1.25.40.20">
    <property type="entry name" value="Ankyrin repeat-containing domain"/>
    <property type="match status" value="1"/>
</dbReference>
<dbReference type="OrthoDB" id="6400391at2759"/>
<dbReference type="GeneID" id="125179207"/>
<dbReference type="SMART" id="SM00248">
    <property type="entry name" value="ANK"/>
    <property type="match status" value="2"/>
</dbReference>
<dbReference type="InterPro" id="IPR014716">
    <property type="entry name" value="Fibrinogen_a/b/g_C_1"/>
</dbReference>
<proteinExistence type="predicted"/>
<name>A0A979FVG6_HYAAZ</name>
<organism evidence="3 4">
    <name type="scientific">Hyalella azteca</name>
    <name type="common">Amphipod</name>
    <dbReference type="NCBI Taxonomy" id="294128"/>
    <lineage>
        <taxon>Eukaryota</taxon>
        <taxon>Metazoa</taxon>
        <taxon>Ecdysozoa</taxon>
        <taxon>Arthropoda</taxon>
        <taxon>Crustacea</taxon>
        <taxon>Multicrustacea</taxon>
        <taxon>Malacostraca</taxon>
        <taxon>Eumalacostraca</taxon>
        <taxon>Peracarida</taxon>
        <taxon>Amphipoda</taxon>
        <taxon>Senticaudata</taxon>
        <taxon>Talitrida</taxon>
        <taxon>Talitroidea</taxon>
        <taxon>Hyalellidae</taxon>
        <taxon>Hyalella</taxon>
    </lineage>
</organism>
<dbReference type="InterPro" id="IPR036056">
    <property type="entry name" value="Fibrinogen-like_C"/>
</dbReference>
<sequence length="528" mass="60287">MTYMKVLMQDMLDVGNVLRTYMEVLRQDTLDVGNALMTYMKVLRQDTFDVGNILMTYMEVLMQDTFDVGNVLMTYMEVLMQDTFDVGNILKAYISFSDRDNDNNPMSHCARTFHGAWWFTACHESHLNGRYHRYPHRISGDGINWMTFKGLGYSHKFTLMMVRPASYSVGRGAPDGRVAGDSRSTLYAPPTKAMASQSDCRDNIAHSLLTTDEHGYTALHHAVLATDLEMLRKLLPYADDRCINQESRDRSTALLLLCRRFTSSSVSTAASGPRIEEEILLSLLEAGANPNLPQQDPISLPLLCALERHWWRGAELLLDAGANPKATDSEHDQQPATFFASDNVEILRRLVKGGCENEMVGLWIKEKRYSEAQLKQMVFAEHDFGPGFVTETLLSETMSFPDPSCSFYLFENFIISNFNLRSIFAKIFQDRTTNWNCRVKYVTTVTNYIVRNAEKKEELLFQLFLRSFQYCQKMPGFCQGGCGWDVSPEGPFLKIQLDMLKQIMEIAENNGLPIEIWNLNEAECRVFK</sequence>